<reference evidence="1 2" key="1">
    <citation type="submission" date="2020-03" db="EMBL/GenBank/DDBJ databases">
        <title>Two novel Motilibacter sp.</title>
        <authorList>
            <person name="Liu S."/>
        </authorList>
    </citation>
    <scope>NUCLEOTIDE SEQUENCE [LARGE SCALE GENOMIC DNA]</scope>
    <source>
        <strain evidence="1 2">E257</strain>
    </source>
</reference>
<gene>
    <name evidence="1" type="ORF">G9H71_15280</name>
</gene>
<sequence length="121" mass="12882">MHLFPGRSHKLQPRFSDEEMAAVKQAAKASGLTPTGYTAAVTVAAATNTVPPTASLPRQALAELMEARAQVRMFASNVNQAAKARNSGADEPEWLARAVELTNAAVRRLDAATTQIVSRLP</sequence>
<evidence type="ECO:0008006" key="3">
    <source>
        <dbReference type="Google" id="ProtNLM"/>
    </source>
</evidence>
<evidence type="ECO:0000313" key="1">
    <source>
        <dbReference type="EMBL" id="NHC15149.1"/>
    </source>
</evidence>
<dbReference type="EMBL" id="JAANNP010000017">
    <property type="protein sequence ID" value="NHC15149.1"/>
    <property type="molecule type" value="Genomic_DNA"/>
</dbReference>
<dbReference type="Proteomes" id="UP000800981">
    <property type="component" value="Unassembled WGS sequence"/>
</dbReference>
<name>A0ABX0GZY8_9ACTN</name>
<protein>
    <recommendedName>
        <fullName evidence="3">Mobilization protein MobC</fullName>
    </recommendedName>
</protein>
<evidence type="ECO:0000313" key="2">
    <source>
        <dbReference type="Proteomes" id="UP000800981"/>
    </source>
</evidence>
<dbReference type="Pfam" id="PF21983">
    <property type="entry name" value="NikA-like"/>
    <property type="match status" value="1"/>
</dbReference>
<keyword evidence="2" id="KW-1185">Reference proteome</keyword>
<accession>A0ABX0GZY8</accession>
<dbReference type="RefSeq" id="WP_166283350.1">
    <property type="nucleotide sequence ID" value="NZ_JAANNP010000017.1"/>
</dbReference>
<dbReference type="InterPro" id="IPR053842">
    <property type="entry name" value="NikA-like"/>
</dbReference>
<comment type="caution">
    <text evidence="1">The sequence shown here is derived from an EMBL/GenBank/DDBJ whole genome shotgun (WGS) entry which is preliminary data.</text>
</comment>
<organism evidence="1 2">
    <name type="scientific">Motilibacter deserti</name>
    <dbReference type="NCBI Taxonomy" id="2714956"/>
    <lineage>
        <taxon>Bacteria</taxon>
        <taxon>Bacillati</taxon>
        <taxon>Actinomycetota</taxon>
        <taxon>Actinomycetes</taxon>
        <taxon>Motilibacterales</taxon>
        <taxon>Motilibacteraceae</taxon>
        <taxon>Motilibacter</taxon>
    </lineage>
</organism>
<proteinExistence type="predicted"/>